<name>A0ABW1QE38_9CORY</name>
<evidence type="ECO:0000313" key="1">
    <source>
        <dbReference type="EMBL" id="MFC6146793.1"/>
    </source>
</evidence>
<dbReference type="Proteomes" id="UP001596244">
    <property type="component" value="Unassembled WGS sequence"/>
</dbReference>
<dbReference type="EMBL" id="JBHSQE010000006">
    <property type="protein sequence ID" value="MFC6146793.1"/>
    <property type="molecule type" value="Genomic_DNA"/>
</dbReference>
<organism evidence="1 2">
    <name type="scientific">Corynebacterium nasicanis</name>
    <dbReference type="NCBI Taxonomy" id="1448267"/>
    <lineage>
        <taxon>Bacteria</taxon>
        <taxon>Bacillati</taxon>
        <taxon>Actinomycetota</taxon>
        <taxon>Actinomycetes</taxon>
        <taxon>Mycobacteriales</taxon>
        <taxon>Corynebacteriaceae</taxon>
        <taxon>Corynebacterium</taxon>
    </lineage>
</organism>
<gene>
    <name evidence="1" type="ORF">ACFPUZ_08240</name>
</gene>
<comment type="caution">
    <text evidence="1">The sequence shown here is derived from an EMBL/GenBank/DDBJ whole genome shotgun (WGS) entry which is preliminary data.</text>
</comment>
<proteinExistence type="predicted"/>
<sequence length="57" mass="6161">MTATITTVGLCPLFAVAQAERIVFPDEHETYAQEFQQDPIIPPTVDGVGGLTDEEVV</sequence>
<keyword evidence="2" id="KW-1185">Reference proteome</keyword>
<protein>
    <submittedName>
        <fullName evidence="1">Uncharacterized protein</fullName>
    </submittedName>
</protein>
<dbReference type="RefSeq" id="WP_377001444.1">
    <property type="nucleotide sequence ID" value="NZ_JBHSQE010000006.1"/>
</dbReference>
<accession>A0ABW1QE38</accession>
<evidence type="ECO:0000313" key="2">
    <source>
        <dbReference type="Proteomes" id="UP001596244"/>
    </source>
</evidence>
<reference evidence="2" key="1">
    <citation type="journal article" date="2019" name="Int. J. Syst. Evol. Microbiol.">
        <title>The Global Catalogue of Microorganisms (GCM) 10K type strain sequencing project: providing services to taxonomists for standard genome sequencing and annotation.</title>
        <authorList>
            <consortium name="The Broad Institute Genomics Platform"/>
            <consortium name="The Broad Institute Genome Sequencing Center for Infectious Disease"/>
            <person name="Wu L."/>
            <person name="Ma J."/>
        </authorList>
    </citation>
    <scope>NUCLEOTIDE SEQUENCE [LARGE SCALE GENOMIC DNA]</scope>
    <source>
        <strain evidence="2">CCUG 51943</strain>
    </source>
</reference>